<accession>B0D6G9</accession>
<dbReference type="OrthoDB" id="3019750at2759"/>
<feature type="transmembrane region" description="Helical" evidence="1">
    <location>
        <begin position="174"/>
        <end position="194"/>
    </location>
</feature>
<dbReference type="KEGG" id="lbc:LACBIDRAFT_325860"/>
<evidence type="ECO:0000313" key="2">
    <source>
        <dbReference type="EMBL" id="EDR09952.1"/>
    </source>
</evidence>
<proteinExistence type="predicted"/>
<dbReference type="AlphaFoldDB" id="B0D6G9"/>
<feature type="transmembrane region" description="Helical" evidence="1">
    <location>
        <begin position="128"/>
        <end position="154"/>
    </location>
</feature>
<dbReference type="GeneID" id="6075152"/>
<sequence>MAVFNQHSQSASEDLMKCSKMPDDFALTPQRLTLGLMVVERNGELQNDPWAYPVPLSESTLPPFIAAILAETLLYGQQQDAPDEGVPEVLATCDEQLDRRYSPPGIPLVIGTAFGYISMGTKSTGLKIYIPVYILIVLVLNNALTLLTAGRVWWISRQVRSSLEKERQRDYTAAAAIIIESGAIYSASTILILAVCKNPRLLVIAACISIRTVVGILPPVVIDDSDDCDSSASCPSSSRSKWCLGALRENWKQYSPT</sequence>
<name>B0D6G9_LACBS</name>
<feature type="transmembrane region" description="Helical" evidence="1">
    <location>
        <begin position="201"/>
        <end position="221"/>
    </location>
</feature>
<reference evidence="2 3" key="1">
    <citation type="journal article" date="2008" name="Nature">
        <title>The genome of Laccaria bicolor provides insights into mycorrhizal symbiosis.</title>
        <authorList>
            <person name="Martin F."/>
            <person name="Aerts A."/>
            <person name="Ahren D."/>
            <person name="Brun A."/>
            <person name="Danchin E.G.J."/>
            <person name="Duchaussoy F."/>
            <person name="Gibon J."/>
            <person name="Kohler A."/>
            <person name="Lindquist E."/>
            <person name="Pereda V."/>
            <person name="Salamov A."/>
            <person name="Shapiro H.J."/>
            <person name="Wuyts J."/>
            <person name="Blaudez D."/>
            <person name="Buee M."/>
            <person name="Brokstein P."/>
            <person name="Canbaeck B."/>
            <person name="Cohen D."/>
            <person name="Courty P.E."/>
            <person name="Coutinho P.M."/>
            <person name="Delaruelle C."/>
            <person name="Detter J.C."/>
            <person name="Deveau A."/>
            <person name="DiFazio S."/>
            <person name="Duplessis S."/>
            <person name="Fraissinet-Tachet L."/>
            <person name="Lucic E."/>
            <person name="Frey-Klett P."/>
            <person name="Fourrey C."/>
            <person name="Feussner I."/>
            <person name="Gay G."/>
            <person name="Grimwood J."/>
            <person name="Hoegger P.J."/>
            <person name="Jain P."/>
            <person name="Kilaru S."/>
            <person name="Labbe J."/>
            <person name="Lin Y.C."/>
            <person name="Legue V."/>
            <person name="Le Tacon F."/>
            <person name="Marmeisse R."/>
            <person name="Melayah D."/>
            <person name="Montanini B."/>
            <person name="Muratet M."/>
            <person name="Nehls U."/>
            <person name="Niculita-Hirzel H."/>
            <person name="Oudot-Le Secq M.P."/>
            <person name="Peter M."/>
            <person name="Quesneville H."/>
            <person name="Rajashekar B."/>
            <person name="Reich M."/>
            <person name="Rouhier N."/>
            <person name="Schmutz J."/>
            <person name="Yin T."/>
            <person name="Chalot M."/>
            <person name="Henrissat B."/>
            <person name="Kuees U."/>
            <person name="Lucas S."/>
            <person name="Van de Peer Y."/>
            <person name="Podila G.K."/>
            <person name="Polle A."/>
            <person name="Pukkila P.J."/>
            <person name="Richardson P.M."/>
            <person name="Rouze P."/>
            <person name="Sanders I.R."/>
            <person name="Stajich J.E."/>
            <person name="Tunlid A."/>
            <person name="Tuskan G."/>
            <person name="Grigoriev I.V."/>
        </authorList>
    </citation>
    <scope>NUCLEOTIDE SEQUENCE [LARGE SCALE GENOMIC DNA]</scope>
    <source>
        <strain evidence="3">S238N-H82 / ATCC MYA-4686</strain>
    </source>
</reference>
<dbReference type="EMBL" id="DS547098">
    <property type="protein sequence ID" value="EDR09952.1"/>
    <property type="molecule type" value="Genomic_DNA"/>
</dbReference>
<dbReference type="Proteomes" id="UP000001194">
    <property type="component" value="Unassembled WGS sequence"/>
</dbReference>
<keyword evidence="1" id="KW-0472">Membrane</keyword>
<keyword evidence="3" id="KW-1185">Reference proteome</keyword>
<dbReference type="RefSeq" id="XP_001879337.1">
    <property type="nucleotide sequence ID" value="XM_001879302.1"/>
</dbReference>
<dbReference type="InParanoid" id="B0D6G9"/>
<gene>
    <name evidence="2" type="ORF">LACBIDRAFT_325860</name>
</gene>
<protein>
    <submittedName>
        <fullName evidence="2">Predicted protein</fullName>
    </submittedName>
</protein>
<dbReference type="HOGENOM" id="CLU_1082076_0_0_1"/>
<keyword evidence="1" id="KW-0812">Transmembrane</keyword>
<keyword evidence="1" id="KW-1133">Transmembrane helix</keyword>
<evidence type="ECO:0000313" key="3">
    <source>
        <dbReference type="Proteomes" id="UP000001194"/>
    </source>
</evidence>
<evidence type="ECO:0000256" key="1">
    <source>
        <dbReference type="SAM" id="Phobius"/>
    </source>
</evidence>
<organism evidence="3">
    <name type="scientific">Laccaria bicolor (strain S238N-H82 / ATCC MYA-4686)</name>
    <name type="common">Bicoloured deceiver</name>
    <name type="synonym">Laccaria laccata var. bicolor</name>
    <dbReference type="NCBI Taxonomy" id="486041"/>
    <lineage>
        <taxon>Eukaryota</taxon>
        <taxon>Fungi</taxon>
        <taxon>Dikarya</taxon>
        <taxon>Basidiomycota</taxon>
        <taxon>Agaricomycotina</taxon>
        <taxon>Agaricomycetes</taxon>
        <taxon>Agaricomycetidae</taxon>
        <taxon>Agaricales</taxon>
        <taxon>Agaricineae</taxon>
        <taxon>Hydnangiaceae</taxon>
        <taxon>Laccaria</taxon>
    </lineage>
</organism>